<dbReference type="Proteomes" id="UP000218332">
    <property type="component" value="Unassembled WGS sequence"/>
</dbReference>
<evidence type="ECO:0000313" key="2">
    <source>
        <dbReference type="EMBL" id="PAV27046.1"/>
    </source>
</evidence>
<dbReference type="RefSeq" id="WP_095609909.1">
    <property type="nucleotide sequence ID" value="NZ_NMPM01000010.1"/>
</dbReference>
<dbReference type="SUPFAM" id="SSF55729">
    <property type="entry name" value="Acyl-CoA N-acyltransferases (Nat)"/>
    <property type="match status" value="1"/>
</dbReference>
<dbReference type="Gene3D" id="3.40.630.30">
    <property type="match status" value="1"/>
</dbReference>
<reference evidence="2 3" key="1">
    <citation type="submission" date="2017-07" db="EMBL/GenBank/DDBJ databases">
        <title>Tamlnaduibacter salinus (Mi-7) genome sequencing.</title>
        <authorList>
            <person name="Verma A."/>
            <person name="Krishnamurthi S."/>
        </authorList>
    </citation>
    <scope>NUCLEOTIDE SEQUENCE [LARGE SCALE GENOMIC DNA]</scope>
    <source>
        <strain evidence="2 3">Mi-7</strain>
    </source>
</reference>
<keyword evidence="3" id="KW-1185">Reference proteome</keyword>
<organism evidence="2 3">
    <name type="scientific">Tamilnaduibacter salinus</name>
    <dbReference type="NCBI Taxonomy" id="1484056"/>
    <lineage>
        <taxon>Bacteria</taxon>
        <taxon>Pseudomonadati</taxon>
        <taxon>Pseudomonadota</taxon>
        <taxon>Gammaproteobacteria</taxon>
        <taxon>Pseudomonadales</taxon>
        <taxon>Marinobacteraceae</taxon>
        <taxon>Tamilnaduibacter</taxon>
    </lineage>
</organism>
<dbReference type="EMBL" id="NMPM01000010">
    <property type="protein sequence ID" value="PAV27046.1"/>
    <property type="molecule type" value="Genomic_DNA"/>
</dbReference>
<protein>
    <submittedName>
        <fullName evidence="2">Cellulose biosynthesis protein CelD</fullName>
    </submittedName>
</protein>
<comment type="caution">
    <text evidence="2">The sequence shown here is derived from an EMBL/GenBank/DDBJ whole genome shotgun (WGS) entry which is preliminary data.</text>
</comment>
<accession>A0A2A2I6W9</accession>
<feature type="domain" description="BioF2-like acetyltransferase" evidence="1">
    <location>
        <begin position="183"/>
        <end position="331"/>
    </location>
</feature>
<dbReference type="Pfam" id="PF13480">
    <property type="entry name" value="Acetyltransf_6"/>
    <property type="match status" value="1"/>
</dbReference>
<dbReference type="InterPro" id="IPR038740">
    <property type="entry name" value="BioF2-like_GNAT_dom"/>
</dbReference>
<dbReference type="InterPro" id="IPR016181">
    <property type="entry name" value="Acyl_CoA_acyltransferase"/>
</dbReference>
<dbReference type="AlphaFoldDB" id="A0A2A2I6W9"/>
<gene>
    <name evidence="2" type="ORF">CF392_02600</name>
</gene>
<proteinExistence type="predicted"/>
<evidence type="ECO:0000259" key="1">
    <source>
        <dbReference type="Pfam" id="PF13480"/>
    </source>
</evidence>
<sequence>MSRNALTVSGEPVPEALALAAEWQDLESRSRPTVFLSWQWIGEWLAVYRPNAMLLRVKEQGRVVGLGIVVETTERRHGVLHSRCLRLHQMGDRFLDQIWIEYNGFLAEYGYQDAVSEACLAYICREWRDWDEFILGAIEQQEAEHYATVTGLHPHIRWEAPCYGVDLNALRRSGIGYLDLLSRNTRHQIRRARRLYEERGEVRLVRPDSVDQALAMFDEIGPWHLRRWGSGPDESGFANPDFVRFHRTLISNQWANGGVDVIAVKVGEQVIASFYNLLHEKTVYFYLGGMHVETDNRLKPGLVGHALCIEDYRHHGFQYYDFMGGEERYKSNLGQLHCRLVQVALQRDRFKLRLEDVARRARHRIRHEFGAGQQS</sequence>
<evidence type="ECO:0000313" key="3">
    <source>
        <dbReference type="Proteomes" id="UP000218332"/>
    </source>
</evidence>
<name>A0A2A2I6W9_9GAMM</name>